<dbReference type="NCBIfam" id="TIGR00556">
    <property type="entry name" value="pantethn_trn"/>
    <property type="match status" value="1"/>
</dbReference>
<protein>
    <submittedName>
        <fullName evidence="5">ACP synthase</fullName>
    </submittedName>
</protein>
<evidence type="ECO:0000313" key="6">
    <source>
        <dbReference type="Proteomes" id="UP000250218"/>
    </source>
</evidence>
<dbReference type="AlphaFoldDB" id="A0A2Z4NCU8"/>
<keyword evidence="6" id="KW-1185">Reference proteome</keyword>
<dbReference type="SUPFAM" id="SSF56214">
    <property type="entry name" value="4'-phosphopantetheinyl transferase"/>
    <property type="match status" value="1"/>
</dbReference>
<gene>
    <name evidence="5" type="ORF">DP065_01245</name>
</gene>
<dbReference type="Pfam" id="PF01648">
    <property type="entry name" value="ACPS"/>
    <property type="match status" value="1"/>
</dbReference>
<evidence type="ECO:0000259" key="4">
    <source>
        <dbReference type="Pfam" id="PF01648"/>
    </source>
</evidence>
<feature type="domain" description="4'-phosphopantetheinyl transferase" evidence="4">
    <location>
        <begin position="2"/>
        <end position="97"/>
    </location>
</feature>
<name>A0A2Z4NCU8_9BACT</name>
<keyword evidence="3" id="KW-0460">Magnesium</keyword>
<evidence type="ECO:0000256" key="3">
    <source>
        <dbReference type="ARBA" id="ARBA00022842"/>
    </source>
</evidence>
<dbReference type="Proteomes" id="UP000250218">
    <property type="component" value="Chromosome"/>
</dbReference>
<dbReference type="Gene3D" id="3.90.470.20">
    <property type="entry name" value="4'-phosphopantetheinyl transferase domain"/>
    <property type="match status" value="1"/>
</dbReference>
<dbReference type="GO" id="GO:0000287">
    <property type="term" value="F:magnesium ion binding"/>
    <property type="evidence" value="ECO:0007669"/>
    <property type="project" value="InterPro"/>
</dbReference>
<dbReference type="InterPro" id="IPR008278">
    <property type="entry name" value="4-PPantetheinyl_Trfase_dom"/>
</dbReference>
<dbReference type="GO" id="GO:0006633">
    <property type="term" value="P:fatty acid biosynthetic process"/>
    <property type="evidence" value="ECO:0007669"/>
    <property type="project" value="InterPro"/>
</dbReference>
<keyword evidence="1" id="KW-0808">Transferase</keyword>
<reference evidence="6" key="1">
    <citation type="submission" date="2018-06" db="EMBL/GenBank/DDBJ databases">
        <title>Complete genome sequences of Mycoplasma anatis, M. anseris and M. cloacale type strains.</title>
        <authorList>
            <person name="Grozner D."/>
            <person name="Forro B."/>
            <person name="Sulyok K.M."/>
            <person name="Marton S."/>
            <person name="Kreizinger Z."/>
            <person name="Banyai K."/>
            <person name="Gyuranecz M."/>
        </authorList>
    </citation>
    <scope>NUCLEOTIDE SEQUENCE [LARGE SCALE GENOMIC DNA]</scope>
    <source>
        <strain evidence="6">ATCC 49234</strain>
    </source>
</reference>
<dbReference type="EMBL" id="CP030140">
    <property type="protein sequence ID" value="AWX69379.1"/>
    <property type="molecule type" value="Genomic_DNA"/>
</dbReference>
<dbReference type="GO" id="GO:0008897">
    <property type="term" value="F:holo-[acyl-carrier-protein] synthase activity"/>
    <property type="evidence" value="ECO:0007669"/>
    <property type="project" value="InterPro"/>
</dbReference>
<evidence type="ECO:0000256" key="2">
    <source>
        <dbReference type="ARBA" id="ARBA00022723"/>
    </source>
</evidence>
<dbReference type="InterPro" id="IPR004568">
    <property type="entry name" value="Ppantetheine-prot_Trfase_dom"/>
</dbReference>
<organism evidence="5 6">
    <name type="scientific">[Mycoplasma] anseris</name>
    <dbReference type="NCBI Taxonomy" id="92400"/>
    <lineage>
        <taxon>Bacteria</taxon>
        <taxon>Bacillati</taxon>
        <taxon>Mycoplasmatota</taxon>
        <taxon>Mycoplasmoidales</taxon>
        <taxon>Metamycoplasmataceae</taxon>
        <taxon>Metamycoplasma</taxon>
    </lineage>
</organism>
<evidence type="ECO:0000313" key="5">
    <source>
        <dbReference type="EMBL" id="AWX69379.1"/>
    </source>
</evidence>
<evidence type="ECO:0000256" key="1">
    <source>
        <dbReference type="ARBA" id="ARBA00022679"/>
    </source>
</evidence>
<keyword evidence="2" id="KW-0479">Metal-binding</keyword>
<dbReference type="KEGG" id="mane:DP065_01245"/>
<dbReference type="InterPro" id="IPR037143">
    <property type="entry name" value="4-PPantetheinyl_Trfase_dom_sf"/>
</dbReference>
<sequence length="99" mass="11694">MIGIDLTRISRFKKMKNSTINKFLSPNEKVEFETLEEDKRPNFLATRWALKEAIFKADNQYQNFNQIDIFKSEVGRYSFLDFELSTSNEDDYVIAIAKK</sequence>
<accession>A0A2Z4NCU8</accession>
<proteinExistence type="predicted"/>
<dbReference type="RefSeq" id="WP_033178904.1">
    <property type="nucleotide sequence ID" value="NZ_CP030140.1"/>
</dbReference>